<evidence type="ECO:0000313" key="2">
    <source>
        <dbReference type="Proteomes" id="UP001221898"/>
    </source>
</evidence>
<dbReference type="Proteomes" id="UP001221898">
    <property type="component" value="Unassembled WGS sequence"/>
</dbReference>
<name>A0AAD7SXR8_9TELE</name>
<comment type="caution">
    <text evidence="1">The sequence shown here is derived from an EMBL/GenBank/DDBJ whole genome shotgun (WGS) entry which is preliminary data.</text>
</comment>
<evidence type="ECO:0000313" key="1">
    <source>
        <dbReference type="EMBL" id="KAJ8410605.1"/>
    </source>
</evidence>
<evidence type="ECO:0008006" key="3">
    <source>
        <dbReference type="Google" id="ProtNLM"/>
    </source>
</evidence>
<gene>
    <name evidence="1" type="ORF">AAFF_G00195090</name>
</gene>
<dbReference type="EMBL" id="JAINUG010000026">
    <property type="protein sequence ID" value="KAJ8410605.1"/>
    <property type="molecule type" value="Genomic_DNA"/>
</dbReference>
<dbReference type="Gene3D" id="3.30.70.270">
    <property type="match status" value="1"/>
</dbReference>
<dbReference type="AlphaFoldDB" id="A0AAD7SXR8"/>
<keyword evidence="2" id="KW-1185">Reference proteome</keyword>
<accession>A0AAD7SXR8</accession>
<organism evidence="1 2">
    <name type="scientific">Aldrovandia affinis</name>
    <dbReference type="NCBI Taxonomy" id="143900"/>
    <lineage>
        <taxon>Eukaryota</taxon>
        <taxon>Metazoa</taxon>
        <taxon>Chordata</taxon>
        <taxon>Craniata</taxon>
        <taxon>Vertebrata</taxon>
        <taxon>Euteleostomi</taxon>
        <taxon>Actinopterygii</taxon>
        <taxon>Neopterygii</taxon>
        <taxon>Teleostei</taxon>
        <taxon>Notacanthiformes</taxon>
        <taxon>Halosauridae</taxon>
        <taxon>Aldrovandia</taxon>
    </lineage>
</organism>
<reference evidence="1" key="1">
    <citation type="journal article" date="2023" name="Science">
        <title>Genome structures resolve the early diversification of teleost fishes.</title>
        <authorList>
            <person name="Parey E."/>
            <person name="Louis A."/>
            <person name="Montfort J."/>
            <person name="Bouchez O."/>
            <person name="Roques C."/>
            <person name="Iampietro C."/>
            <person name="Lluch J."/>
            <person name="Castinel A."/>
            <person name="Donnadieu C."/>
            <person name="Desvignes T."/>
            <person name="Floi Bucao C."/>
            <person name="Jouanno E."/>
            <person name="Wen M."/>
            <person name="Mejri S."/>
            <person name="Dirks R."/>
            <person name="Jansen H."/>
            <person name="Henkel C."/>
            <person name="Chen W.J."/>
            <person name="Zahm M."/>
            <person name="Cabau C."/>
            <person name="Klopp C."/>
            <person name="Thompson A.W."/>
            <person name="Robinson-Rechavi M."/>
            <person name="Braasch I."/>
            <person name="Lecointre G."/>
            <person name="Bobe J."/>
            <person name="Postlethwait J.H."/>
            <person name="Berthelot C."/>
            <person name="Roest Crollius H."/>
            <person name="Guiguen Y."/>
        </authorList>
    </citation>
    <scope>NUCLEOTIDE SEQUENCE</scope>
    <source>
        <strain evidence="1">NC1722</strain>
    </source>
</reference>
<proteinExistence type="predicted"/>
<protein>
    <recommendedName>
        <fullName evidence="3">Reverse transcriptase domain-containing protein</fullName>
    </recommendedName>
</protein>
<sequence length="276" mass="30779">MLQLQAGGAQWVRGLVWRGEGFGWTQTALKGRAETLGPPQSAVKQKLCESEERKARTSLERHKGQPNHHYCWRSQSTLPAYHLDLLSLSSATRPLTISLLKQVLTRDCPHQRAPTAGDFLTNSWPPCPKFTSEAHATVAELKASYPQRQSHGRGAASSEFSRLLGRFPDLTRSTFSTADTKHGVEHHIPTTGPPVHACTSIPPNAQAFQCLMDSVLRGVTFLFIYLDEILVTSEHLSHLWILFDRLSQHSLIMNPTKFQFGLPFIDFLGTTSPRMG</sequence>
<dbReference type="InterPro" id="IPR043128">
    <property type="entry name" value="Rev_trsase/Diguanyl_cyclase"/>
</dbReference>
<dbReference type="SUPFAM" id="SSF56672">
    <property type="entry name" value="DNA/RNA polymerases"/>
    <property type="match status" value="1"/>
</dbReference>
<dbReference type="InterPro" id="IPR043502">
    <property type="entry name" value="DNA/RNA_pol_sf"/>
</dbReference>